<comment type="caution">
    <text evidence="1">The sequence shown here is derived from an EMBL/GenBank/DDBJ whole genome shotgun (WGS) entry which is preliminary data.</text>
</comment>
<dbReference type="AlphaFoldDB" id="A0A8T2SHK9"/>
<dbReference type="EMBL" id="CM035425">
    <property type="protein sequence ID" value="KAH7331258.1"/>
    <property type="molecule type" value="Genomic_DNA"/>
</dbReference>
<protein>
    <submittedName>
        <fullName evidence="1">Uncharacterized protein</fullName>
    </submittedName>
</protein>
<dbReference type="Gene3D" id="1.10.510.10">
    <property type="entry name" value="Transferase(Phosphotransferase) domain 1"/>
    <property type="match status" value="1"/>
</dbReference>
<name>A0A8T2SHK9_CERRI</name>
<keyword evidence="2" id="KW-1185">Reference proteome</keyword>
<reference evidence="1" key="1">
    <citation type="submission" date="2021-08" db="EMBL/GenBank/DDBJ databases">
        <title>WGS assembly of Ceratopteris richardii.</title>
        <authorList>
            <person name="Marchant D.B."/>
            <person name="Chen G."/>
            <person name="Jenkins J."/>
            <person name="Shu S."/>
            <person name="Leebens-Mack J."/>
            <person name="Grimwood J."/>
            <person name="Schmutz J."/>
            <person name="Soltis P."/>
            <person name="Soltis D."/>
            <person name="Chen Z.-H."/>
        </authorList>
    </citation>
    <scope>NUCLEOTIDE SEQUENCE</scope>
    <source>
        <strain evidence="1">Whitten #5841</strain>
        <tissue evidence="1">Leaf</tissue>
    </source>
</reference>
<sequence length="79" mass="8810">MLQSTFLFQINLAHKAGMLLSIVDHRISPYSANLLQPLVHLAISCCNDEADSRPPTAEVVQELESIWQQMHPGPICNNI</sequence>
<proteinExistence type="predicted"/>
<dbReference type="Proteomes" id="UP000825935">
    <property type="component" value="Chromosome 20"/>
</dbReference>
<gene>
    <name evidence="1" type="ORF">KP509_20G022600</name>
</gene>
<dbReference type="OrthoDB" id="1433401at2759"/>
<evidence type="ECO:0000313" key="2">
    <source>
        <dbReference type="Proteomes" id="UP000825935"/>
    </source>
</evidence>
<organism evidence="1 2">
    <name type="scientific">Ceratopteris richardii</name>
    <name type="common">Triangle waterfern</name>
    <dbReference type="NCBI Taxonomy" id="49495"/>
    <lineage>
        <taxon>Eukaryota</taxon>
        <taxon>Viridiplantae</taxon>
        <taxon>Streptophyta</taxon>
        <taxon>Embryophyta</taxon>
        <taxon>Tracheophyta</taxon>
        <taxon>Polypodiopsida</taxon>
        <taxon>Polypodiidae</taxon>
        <taxon>Polypodiales</taxon>
        <taxon>Pteridineae</taxon>
        <taxon>Pteridaceae</taxon>
        <taxon>Parkerioideae</taxon>
        <taxon>Ceratopteris</taxon>
    </lineage>
</organism>
<accession>A0A8T2SHK9</accession>
<evidence type="ECO:0000313" key="1">
    <source>
        <dbReference type="EMBL" id="KAH7331258.1"/>
    </source>
</evidence>